<dbReference type="InterPro" id="IPR003732">
    <property type="entry name" value="Daa-tRNA_deacyls_DTD"/>
</dbReference>
<dbReference type="PANTHER" id="PTHR36720:SF1">
    <property type="entry name" value="TAF RNA POLYMERASE I SUBUNIT A"/>
    <property type="match status" value="1"/>
</dbReference>
<dbReference type="EMBL" id="JAJJMA010089361">
    <property type="protein sequence ID" value="MCL7029348.1"/>
    <property type="molecule type" value="Genomic_DNA"/>
</dbReference>
<feature type="compositionally biased region" description="Basic and acidic residues" evidence="6">
    <location>
        <begin position="310"/>
        <end position="321"/>
    </location>
</feature>
<dbReference type="InterPro" id="IPR023509">
    <property type="entry name" value="DTD-like_sf"/>
</dbReference>
<dbReference type="GO" id="GO:0006360">
    <property type="term" value="P:transcription by RNA polymerase I"/>
    <property type="evidence" value="ECO:0007669"/>
    <property type="project" value="InterPro"/>
</dbReference>
<feature type="region of interest" description="Disordered" evidence="6">
    <location>
        <begin position="777"/>
        <end position="797"/>
    </location>
</feature>
<dbReference type="GO" id="GO:0005737">
    <property type="term" value="C:cytoplasm"/>
    <property type="evidence" value="ECO:0007669"/>
    <property type="project" value="UniProtKB-SubCell"/>
</dbReference>
<feature type="compositionally biased region" description="Polar residues" evidence="6">
    <location>
        <begin position="322"/>
        <end position="334"/>
    </location>
</feature>
<protein>
    <recommendedName>
        <fullName evidence="2 5">D-aminoacyl-tRNA deacylase</fullName>
        <ecNumber evidence="2 5">3.1.1.96</ecNumber>
    </recommendedName>
</protein>
<evidence type="ECO:0000256" key="1">
    <source>
        <dbReference type="ARBA" id="ARBA00009673"/>
    </source>
</evidence>
<dbReference type="EC" id="3.1.1.96" evidence="2 5"/>
<keyword evidence="5" id="KW-0820">tRNA-binding</keyword>
<feature type="region of interest" description="Disordered" evidence="6">
    <location>
        <begin position="285"/>
        <end position="352"/>
    </location>
</feature>
<comment type="similarity">
    <text evidence="1 5">Belongs to the DTD family.</text>
</comment>
<dbReference type="InterPro" id="IPR039495">
    <property type="entry name" value="TAF1A"/>
</dbReference>
<dbReference type="PANTHER" id="PTHR36720">
    <property type="entry name" value="TAF RNA POLYMERASE I SUBUNIT A"/>
    <property type="match status" value="1"/>
</dbReference>
<gene>
    <name evidence="7" type="ORF">MKW94_012593</name>
</gene>
<name>A0AA41S8M4_PAPNU</name>
<reference evidence="7" key="1">
    <citation type="submission" date="2022-03" db="EMBL/GenBank/DDBJ databases">
        <title>A functionally conserved STORR gene fusion in Papaver species that diverged 16.8 million years ago.</title>
        <authorList>
            <person name="Catania T."/>
        </authorList>
    </citation>
    <scope>NUCLEOTIDE SEQUENCE</scope>
    <source>
        <strain evidence="7">S-191538</strain>
    </source>
</reference>
<keyword evidence="8" id="KW-1185">Reference proteome</keyword>
<organism evidence="7 8">
    <name type="scientific">Papaver nudicaule</name>
    <name type="common">Iceland poppy</name>
    <dbReference type="NCBI Taxonomy" id="74823"/>
    <lineage>
        <taxon>Eukaryota</taxon>
        <taxon>Viridiplantae</taxon>
        <taxon>Streptophyta</taxon>
        <taxon>Embryophyta</taxon>
        <taxon>Tracheophyta</taxon>
        <taxon>Spermatophyta</taxon>
        <taxon>Magnoliopsida</taxon>
        <taxon>Ranunculales</taxon>
        <taxon>Papaveraceae</taxon>
        <taxon>Papaveroideae</taxon>
        <taxon>Papaver</taxon>
    </lineage>
</organism>
<evidence type="ECO:0000256" key="4">
    <source>
        <dbReference type="ARBA" id="ARBA00048018"/>
    </source>
</evidence>
<comment type="catalytic activity">
    <reaction evidence="3">
        <text>glycyl-tRNA(Ala) + H2O = tRNA(Ala) + glycine + H(+)</text>
        <dbReference type="Rhea" id="RHEA:53744"/>
        <dbReference type="Rhea" id="RHEA-COMP:9657"/>
        <dbReference type="Rhea" id="RHEA-COMP:13640"/>
        <dbReference type="ChEBI" id="CHEBI:15377"/>
        <dbReference type="ChEBI" id="CHEBI:15378"/>
        <dbReference type="ChEBI" id="CHEBI:57305"/>
        <dbReference type="ChEBI" id="CHEBI:78442"/>
        <dbReference type="ChEBI" id="CHEBI:78522"/>
        <dbReference type="EC" id="3.1.1.96"/>
    </reaction>
</comment>
<feature type="compositionally biased region" description="Polar residues" evidence="6">
    <location>
        <begin position="285"/>
        <end position="304"/>
    </location>
</feature>
<sequence length="797" mass="91304">MQVLKKCKSEALEIEFEQSLVIRDNNNDTNDDRISDQNHENQNHEITPYQKRAYKTRKNAGKPRNVRQIHRERLTCLLKKLMLLHRWEEANGVLSVLLQGTERDRSPAANRFKYWAALELQYRGDGRMRNDFKVQRDDVDWMKNNEQRIKRIYAIWSVKNGQMKSWSAKEKYLFQIEFFLYRLTILTRGRREVQTKKDNIRNAELEKVFRDAKMTITHLVNKKDFESEPIANIVVGLIYYELWYMSSTLKEMRLRKFDMYERPAVSEISGMNSFNEFENLDSQNSVDVGNAESTVQRGSGTSSMYKKRHNMDIDPLREETKNPSQEQGFYTEESSGVIDTEELPSHNQGGNTSIFYSRGLQTSLLPLRLPNPSENVEEYIDSHRGMVNEDYDKAVKHLKCALYSTPPVLASLLPLVQLLLLGDQVEAALEELEKICERTDSELPYRLWANLLEGFDGTNAEVLSSCYENILLKDPACSHAVNNLISLYKNGDYSLELLVEMIALHLDVTDGSCTVWEELASCFLKVSQIEDILESTNSNAQGCGVTNLGISSTVAKRITDVQDGRSSSLWKLRRKLWVEHHFKDFFSEMPAGDWNLFTFKAACASHLYGPEFEYVRKVSLRINTKRSGPFTTTTSRRNSQIRSMRAVVQRVASASVEIGPGLLVLVGIHESDIESDADYICRKVLNMRLFTNDKTGKAWDQNVMQKNYGVLLVSQFTLYGMLKGNKPDFHYAMPPLSAKPFYASLVDKFRNSYNPDSIKDGVFGAMMKVNLINDGPVTMQLDSPPRTSKNTSETAEG</sequence>
<comment type="subcellular location">
    <subcellularLocation>
        <location evidence="5">Cytoplasm</location>
    </subcellularLocation>
</comment>
<dbReference type="Pfam" id="PF02580">
    <property type="entry name" value="Tyr_Deacylase"/>
    <property type="match status" value="1"/>
</dbReference>
<dbReference type="AlphaFoldDB" id="A0AA41S8M4"/>
<evidence type="ECO:0000256" key="3">
    <source>
        <dbReference type="ARBA" id="ARBA00047676"/>
    </source>
</evidence>
<evidence type="ECO:0000256" key="5">
    <source>
        <dbReference type="RuleBase" id="RU003470"/>
    </source>
</evidence>
<dbReference type="Proteomes" id="UP001177140">
    <property type="component" value="Unassembled WGS sequence"/>
</dbReference>
<dbReference type="GO" id="GO:0000049">
    <property type="term" value="F:tRNA binding"/>
    <property type="evidence" value="ECO:0007669"/>
    <property type="project" value="UniProtKB-KW"/>
</dbReference>
<dbReference type="FunFam" id="3.50.80.10:FF:000001">
    <property type="entry name" value="D-aminoacyl-tRNA deacylase"/>
    <property type="match status" value="1"/>
</dbReference>
<evidence type="ECO:0000313" key="7">
    <source>
        <dbReference type="EMBL" id="MCL7029348.1"/>
    </source>
</evidence>
<evidence type="ECO:0000313" key="8">
    <source>
        <dbReference type="Proteomes" id="UP001177140"/>
    </source>
</evidence>
<evidence type="ECO:0000256" key="2">
    <source>
        <dbReference type="ARBA" id="ARBA00013056"/>
    </source>
</evidence>
<keyword evidence="5" id="KW-0378">Hydrolase</keyword>
<dbReference type="SUPFAM" id="SSF69500">
    <property type="entry name" value="DTD-like"/>
    <property type="match status" value="1"/>
</dbReference>
<feature type="compositionally biased region" description="Basic and acidic residues" evidence="6">
    <location>
        <begin position="30"/>
        <end position="43"/>
    </location>
</feature>
<comment type="catalytic activity">
    <reaction evidence="4">
        <text>a D-aminoacyl-tRNA + H2O = a tRNA + a D-alpha-amino acid + H(+)</text>
        <dbReference type="Rhea" id="RHEA:13953"/>
        <dbReference type="Rhea" id="RHEA-COMP:10123"/>
        <dbReference type="Rhea" id="RHEA-COMP:10124"/>
        <dbReference type="ChEBI" id="CHEBI:15377"/>
        <dbReference type="ChEBI" id="CHEBI:15378"/>
        <dbReference type="ChEBI" id="CHEBI:59871"/>
        <dbReference type="ChEBI" id="CHEBI:78442"/>
        <dbReference type="ChEBI" id="CHEBI:79333"/>
        <dbReference type="EC" id="3.1.1.96"/>
    </reaction>
</comment>
<dbReference type="GO" id="GO:0051499">
    <property type="term" value="F:D-aminoacyl-tRNA deacylase activity"/>
    <property type="evidence" value="ECO:0007669"/>
    <property type="project" value="UniProtKB-EC"/>
</dbReference>
<dbReference type="NCBIfam" id="TIGR00256">
    <property type="entry name" value="D-aminoacyl-tRNA deacylase"/>
    <property type="match status" value="1"/>
</dbReference>
<feature type="region of interest" description="Disordered" evidence="6">
    <location>
        <begin position="25"/>
        <end position="52"/>
    </location>
</feature>
<dbReference type="Gene3D" id="3.50.80.10">
    <property type="entry name" value="D-tyrosyl-tRNA(Tyr) deacylase"/>
    <property type="match status" value="1"/>
</dbReference>
<keyword evidence="5" id="KW-0963">Cytoplasm</keyword>
<feature type="compositionally biased region" description="Polar residues" evidence="6">
    <location>
        <begin position="785"/>
        <end position="797"/>
    </location>
</feature>
<comment type="caution">
    <text evidence="7">The sequence shown here is derived from an EMBL/GenBank/DDBJ whole genome shotgun (WGS) entry which is preliminary data.</text>
</comment>
<accession>A0AA41S8M4</accession>
<dbReference type="Pfam" id="PF14929">
    <property type="entry name" value="TAF1_subA"/>
    <property type="match status" value="1"/>
</dbReference>
<dbReference type="GO" id="GO:0000120">
    <property type="term" value="C:RNA polymerase I transcription regulator complex"/>
    <property type="evidence" value="ECO:0007669"/>
    <property type="project" value="InterPro"/>
</dbReference>
<proteinExistence type="inferred from homology"/>
<evidence type="ECO:0000256" key="6">
    <source>
        <dbReference type="SAM" id="MobiDB-lite"/>
    </source>
</evidence>
<keyword evidence="5" id="KW-0694">RNA-binding</keyword>